<dbReference type="InterPro" id="IPR041893">
    <property type="entry name" value="ArdA_dom3"/>
</dbReference>
<protein>
    <submittedName>
        <fullName evidence="1">Antirestriction protein</fullName>
    </submittedName>
</protein>
<accession>A0A840CM92</accession>
<dbReference type="RefSeq" id="WP_183305114.1">
    <property type="nucleotide sequence ID" value="NZ_JACIEP010000001.1"/>
</dbReference>
<evidence type="ECO:0000313" key="2">
    <source>
        <dbReference type="Proteomes" id="UP000555103"/>
    </source>
</evidence>
<dbReference type="InterPro" id="IPR009899">
    <property type="entry name" value="ArdA"/>
</dbReference>
<dbReference type="AlphaFoldDB" id="A0A840CM92"/>
<proteinExistence type="predicted"/>
<keyword evidence="2" id="KW-1185">Reference proteome</keyword>
<dbReference type="EMBL" id="JACIEP010000001">
    <property type="protein sequence ID" value="MBB4034135.1"/>
    <property type="molecule type" value="Genomic_DNA"/>
</dbReference>
<gene>
    <name evidence="1" type="ORF">GGR21_000020</name>
</gene>
<sequence>MIDIQEAQIYVGTYAKYNEGSLFGKWMQLSDYSDLDEFIEACKELHKDEEDPEFMFQDWEEIPEGLINESWLSENFFDLRDAMDSLKDDNQEAFMVWCTHGSYDISREDAHVLLSKFWDEYHGKYASEEDFAYRYVVDCYDLPEFAQTYFDYEKFANELFSTDYWFEDGYVFRR</sequence>
<evidence type="ECO:0000313" key="1">
    <source>
        <dbReference type="EMBL" id="MBB4034135.1"/>
    </source>
</evidence>
<dbReference type="Gene3D" id="1.10.10.1190">
    <property type="entry name" value="Antirestriction protein ArdA, domain 3"/>
    <property type="match status" value="1"/>
</dbReference>
<dbReference type="InterPro" id="IPR041895">
    <property type="entry name" value="ArdA_dom1"/>
</dbReference>
<reference evidence="1 2" key="1">
    <citation type="submission" date="2020-08" db="EMBL/GenBank/DDBJ databases">
        <title>Genomic Encyclopedia of Type Strains, Phase IV (KMG-IV): sequencing the most valuable type-strain genomes for metagenomic binning, comparative biology and taxonomic classification.</title>
        <authorList>
            <person name="Goeker M."/>
        </authorList>
    </citation>
    <scope>NUCLEOTIDE SEQUENCE [LARGE SCALE GENOMIC DNA]</scope>
    <source>
        <strain evidence="1 2">DSM 104969</strain>
    </source>
</reference>
<dbReference type="Gene3D" id="3.10.20.480">
    <property type="entry name" value="Antirestriction protein ArdA, domain 1"/>
    <property type="match status" value="1"/>
</dbReference>
<comment type="caution">
    <text evidence="1">The sequence shown here is derived from an EMBL/GenBank/DDBJ whole genome shotgun (WGS) entry which is preliminary data.</text>
</comment>
<dbReference type="Pfam" id="PF07275">
    <property type="entry name" value="ArdA"/>
    <property type="match status" value="1"/>
</dbReference>
<dbReference type="Proteomes" id="UP000555103">
    <property type="component" value="Unassembled WGS sequence"/>
</dbReference>
<organism evidence="1 2">
    <name type="scientific">Dysgonomonas hofstadii</name>
    <dbReference type="NCBI Taxonomy" id="637886"/>
    <lineage>
        <taxon>Bacteria</taxon>
        <taxon>Pseudomonadati</taxon>
        <taxon>Bacteroidota</taxon>
        <taxon>Bacteroidia</taxon>
        <taxon>Bacteroidales</taxon>
        <taxon>Dysgonomonadaceae</taxon>
        <taxon>Dysgonomonas</taxon>
    </lineage>
</organism>
<name>A0A840CM92_9BACT</name>